<reference evidence="6 7" key="1">
    <citation type="submission" date="2016-01" db="EMBL/GenBank/DDBJ databases">
        <title>Complete genome sequence of strain Lentibacillus amyloliquefaciens LAM0015T isolated from saline sediment.</title>
        <authorList>
            <person name="Wang J.-L."/>
            <person name="He M.-X."/>
        </authorList>
    </citation>
    <scope>NUCLEOTIDE SEQUENCE [LARGE SCALE GENOMIC DNA]</scope>
    <source>
        <strain evidence="6 7">LAM0015</strain>
    </source>
</reference>
<dbReference type="EMBL" id="CP013862">
    <property type="protein sequence ID" value="ALX49133.1"/>
    <property type="molecule type" value="Genomic_DNA"/>
</dbReference>
<dbReference type="Pfam" id="PF17283">
    <property type="entry name" value="Zn_ribbon_SprT"/>
    <property type="match status" value="1"/>
</dbReference>
<evidence type="ECO:0000313" key="6">
    <source>
        <dbReference type="EMBL" id="ALX49133.1"/>
    </source>
</evidence>
<evidence type="ECO:0000313" key="7">
    <source>
        <dbReference type="Proteomes" id="UP000050331"/>
    </source>
</evidence>
<keyword evidence="3 4" id="KW-0862">Zinc</keyword>
<evidence type="ECO:0000256" key="3">
    <source>
        <dbReference type="ARBA" id="ARBA00022833"/>
    </source>
</evidence>
<comment type="cofactor">
    <cofactor evidence="4">
        <name>Zn(2+)</name>
        <dbReference type="ChEBI" id="CHEBI:29105"/>
    </cofactor>
    <text evidence="4">Binds 1 zinc ion.</text>
</comment>
<dbReference type="InterPro" id="IPR023524">
    <property type="entry name" value="Uncharacterised_SprT-like"/>
</dbReference>
<gene>
    <name evidence="6" type="ORF">AOX59_11385</name>
</gene>
<dbReference type="AlphaFoldDB" id="A0A0U4FF25"/>
<keyword evidence="7" id="KW-1185">Reference proteome</keyword>
<dbReference type="OrthoDB" id="9799909at2"/>
<feature type="binding site" evidence="4">
    <location>
        <position position="70"/>
    </location>
    <ligand>
        <name>Zn(2+)</name>
        <dbReference type="ChEBI" id="CHEBI:29105"/>
    </ligand>
</feature>
<sequence length="156" mass="18049">MSLLDEKELNEVVHDISMKFFGKPFRDKAIYNYRLRTTGGRYLPVKRTIELNPKYTAEFNDNEVIGIIKHELCHYHLHIEGKGFKHGDKDFKELLKATGSPRHCSPLPSAKNRFKYIYKCADCGHSYKRVRRVDLKKYRCGKCGGKLVLNASLNNG</sequence>
<evidence type="ECO:0000256" key="2">
    <source>
        <dbReference type="ARBA" id="ARBA00022723"/>
    </source>
</evidence>
<evidence type="ECO:0000256" key="1">
    <source>
        <dbReference type="ARBA" id="ARBA00022490"/>
    </source>
</evidence>
<dbReference type="Pfam" id="PF10263">
    <property type="entry name" value="SprT-like"/>
    <property type="match status" value="1"/>
</dbReference>
<dbReference type="HAMAP" id="MF_00745">
    <property type="entry name" value="SprT_like"/>
    <property type="match status" value="1"/>
</dbReference>
<evidence type="ECO:0000259" key="5">
    <source>
        <dbReference type="SMART" id="SM00731"/>
    </source>
</evidence>
<dbReference type="NCBIfam" id="NF003339">
    <property type="entry name" value="PRK04351.1"/>
    <property type="match status" value="1"/>
</dbReference>
<dbReference type="STRING" id="1472767.AOX59_11385"/>
<dbReference type="GO" id="GO:0006950">
    <property type="term" value="P:response to stress"/>
    <property type="evidence" value="ECO:0007669"/>
    <property type="project" value="UniProtKB-ARBA"/>
</dbReference>
<organism evidence="6 7">
    <name type="scientific">Lentibacillus amyloliquefaciens</name>
    <dbReference type="NCBI Taxonomy" id="1472767"/>
    <lineage>
        <taxon>Bacteria</taxon>
        <taxon>Bacillati</taxon>
        <taxon>Bacillota</taxon>
        <taxon>Bacilli</taxon>
        <taxon>Bacillales</taxon>
        <taxon>Bacillaceae</taxon>
        <taxon>Lentibacillus</taxon>
    </lineage>
</organism>
<feature type="domain" description="SprT-like" evidence="5">
    <location>
        <begin position="7"/>
        <end position="150"/>
    </location>
</feature>
<comment type="similarity">
    <text evidence="4">Belongs to the SprT family.</text>
</comment>
<dbReference type="RefSeq" id="WP_068445630.1">
    <property type="nucleotide sequence ID" value="NZ_CP013862.1"/>
</dbReference>
<dbReference type="SMART" id="SM00731">
    <property type="entry name" value="SprT"/>
    <property type="match status" value="1"/>
</dbReference>
<dbReference type="GO" id="GO:0008270">
    <property type="term" value="F:zinc ion binding"/>
    <property type="evidence" value="ECO:0007669"/>
    <property type="project" value="UniProtKB-UniRule"/>
</dbReference>
<dbReference type="KEGG" id="lao:AOX59_11385"/>
<evidence type="ECO:0000256" key="4">
    <source>
        <dbReference type="HAMAP-Rule" id="MF_00745"/>
    </source>
</evidence>
<accession>A0A0U4FF25</accession>
<proteinExistence type="inferred from homology"/>
<dbReference type="Proteomes" id="UP000050331">
    <property type="component" value="Chromosome"/>
</dbReference>
<dbReference type="GO" id="GO:0005737">
    <property type="term" value="C:cytoplasm"/>
    <property type="evidence" value="ECO:0007669"/>
    <property type="project" value="UniProtKB-SubCell"/>
</dbReference>
<dbReference type="InterPro" id="IPR035240">
    <property type="entry name" value="SprT_Zn_ribbon"/>
</dbReference>
<protein>
    <recommendedName>
        <fullName evidence="4">Protein SprT-like</fullName>
    </recommendedName>
</protein>
<feature type="binding site" evidence="4">
    <location>
        <position position="74"/>
    </location>
    <ligand>
        <name>Zn(2+)</name>
        <dbReference type="ChEBI" id="CHEBI:29105"/>
    </ligand>
</feature>
<comment type="subcellular location">
    <subcellularLocation>
        <location evidence="4">Cytoplasm</location>
    </subcellularLocation>
</comment>
<keyword evidence="2 4" id="KW-0479">Metal-binding</keyword>
<feature type="active site" evidence="4">
    <location>
        <position position="71"/>
    </location>
</feature>
<keyword evidence="1 4" id="KW-0963">Cytoplasm</keyword>
<dbReference type="InterPro" id="IPR006640">
    <property type="entry name" value="SprT-like_domain"/>
</dbReference>
<name>A0A0U4FF25_9BACI</name>